<dbReference type="EMBL" id="QPGB01000003">
    <property type="protein sequence ID" value="RCS57474.1"/>
    <property type="molecule type" value="Genomic_DNA"/>
</dbReference>
<evidence type="ECO:0000313" key="1">
    <source>
        <dbReference type="EMBL" id="RCS57474.1"/>
    </source>
</evidence>
<proteinExistence type="predicted"/>
<dbReference type="AlphaFoldDB" id="A0A368L1P7"/>
<accession>A0A368L1P7</accession>
<reference evidence="1 2" key="1">
    <citation type="journal article" date="2018" name="Int. J. Syst. Evol. Microbiol.">
        <title>Parvibium lacunae gen. nov., sp. nov., a new member of the family Alcaligenaceae isolated from a freshwater pond.</title>
        <authorList>
            <person name="Chen W.M."/>
            <person name="Xie P.B."/>
            <person name="Hsu M.Y."/>
            <person name="Sheu S.Y."/>
        </authorList>
    </citation>
    <scope>NUCLEOTIDE SEQUENCE [LARGE SCALE GENOMIC DNA]</scope>
    <source>
        <strain evidence="1 2">KMB9</strain>
    </source>
</reference>
<dbReference type="RefSeq" id="WP_114402955.1">
    <property type="nucleotide sequence ID" value="NZ_QPGB01000003.1"/>
</dbReference>
<comment type="caution">
    <text evidence="1">The sequence shown here is derived from an EMBL/GenBank/DDBJ whole genome shotgun (WGS) entry which is preliminary data.</text>
</comment>
<keyword evidence="2" id="KW-1185">Reference proteome</keyword>
<protein>
    <submittedName>
        <fullName evidence="1">Uncharacterized protein</fullName>
    </submittedName>
</protein>
<gene>
    <name evidence="1" type="ORF">DU000_08460</name>
</gene>
<dbReference type="Proteomes" id="UP000252357">
    <property type="component" value="Unassembled WGS sequence"/>
</dbReference>
<sequence>MKDLQLMEHYVWQHAEQRCLCVVQYDISKLPAIRQPNTQAAKGRWQGREERKTSADYTLDMPSRLRMSGVSACRA</sequence>
<evidence type="ECO:0000313" key="2">
    <source>
        <dbReference type="Proteomes" id="UP000252357"/>
    </source>
</evidence>
<name>A0A368L1P7_9BURK</name>
<organism evidence="1 2">
    <name type="scientific">Parvibium lacunae</name>
    <dbReference type="NCBI Taxonomy" id="1888893"/>
    <lineage>
        <taxon>Bacteria</taxon>
        <taxon>Pseudomonadati</taxon>
        <taxon>Pseudomonadota</taxon>
        <taxon>Betaproteobacteria</taxon>
        <taxon>Burkholderiales</taxon>
        <taxon>Alcaligenaceae</taxon>
        <taxon>Parvibium</taxon>
    </lineage>
</organism>